<dbReference type="RefSeq" id="WP_009195852.1">
    <property type="nucleotide sequence ID" value="NZ_AODQ01000059.1"/>
</dbReference>
<name>M7N165_9BACT</name>
<dbReference type="Proteomes" id="UP000011910">
    <property type="component" value="Unassembled WGS sequence"/>
</dbReference>
<evidence type="ECO:0008006" key="3">
    <source>
        <dbReference type="Google" id="ProtNLM"/>
    </source>
</evidence>
<organism evidence="1 2">
    <name type="scientific">Cesiribacter andamanensis AMV16</name>
    <dbReference type="NCBI Taxonomy" id="1279009"/>
    <lineage>
        <taxon>Bacteria</taxon>
        <taxon>Pseudomonadati</taxon>
        <taxon>Bacteroidota</taxon>
        <taxon>Cytophagia</taxon>
        <taxon>Cytophagales</taxon>
        <taxon>Cesiribacteraceae</taxon>
        <taxon>Cesiribacter</taxon>
    </lineage>
</organism>
<dbReference type="Gene3D" id="3.30.70.260">
    <property type="match status" value="1"/>
</dbReference>
<sequence length="89" mass="10321">MAERENRYASFREKLEIEYTWPSAYTFKFIVPQGNEEKVRELFPESEVLEKKSSKGNYTSLTARVMAESSDAIIEVYVRAQHIEGLIAL</sequence>
<protein>
    <recommendedName>
        <fullName evidence="3">DUF493 domain-containing protein</fullName>
    </recommendedName>
</protein>
<dbReference type="Pfam" id="PF04359">
    <property type="entry name" value="DUF493"/>
    <property type="match status" value="1"/>
</dbReference>
<keyword evidence="2" id="KW-1185">Reference proteome</keyword>
<comment type="caution">
    <text evidence="1">The sequence shown here is derived from an EMBL/GenBank/DDBJ whole genome shotgun (WGS) entry which is preliminary data.</text>
</comment>
<evidence type="ECO:0000313" key="2">
    <source>
        <dbReference type="Proteomes" id="UP000011910"/>
    </source>
</evidence>
<dbReference type="InterPro" id="IPR027471">
    <property type="entry name" value="YbeD-like_sf"/>
</dbReference>
<dbReference type="AlphaFoldDB" id="M7N165"/>
<dbReference type="eggNOG" id="COG2921">
    <property type="taxonomic scope" value="Bacteria"/>
</dbReference>
<dbReference type="OrthoDB" id="5616097at2"/>
<dbReference type="SUPFAM" id="SSF117991">
    <property type="entry name" value="YbeD/HP0495-like"/>
    <property type="match status" value="1"/>
</dbReference>
<dbReference type="STRING" id="1279009.ADICEAN_02461"/>
<gene>
    <name evidence="1" type="ORF">ADICEAN_02461</name>
</gene>
<accession>M7N165</accession>
<proteinExistence type="predicted"/>
<reference evidence="1 2" key="1">
    <citation type="journal article" date="2013" name="Genome Announc.">
        <title>Draft Genome Sequence of Cesiribacter andamanensis Strain AMV16T, Isolated from a Soil Sample from a Mud Volcano in the Andaman Islands, India.</title>
        <authorList>
            <person name="Shivaji S."/>
            <person name="Ara S."/>
            <person name="Begum Z."/>
            <person name="Srinivas T.N."/>
            <person name="Singh A."/>
            <person name="Kumar Pinnaka A."/>
        </authorList>
    </citation>
    <scope>NUCLEOTIDE SEQUENCE [LARGE SCALE GENOMIC DNA]</scope>
    <source>
        <strain evidence="1 2">AMV16</strain>
    </source>
</reference>
<evidence type="ECO:0000313" key="1">
    <source>
        <dbReference type="EMBL" id="EMR02418.1"/>
    </source>
</evidence>
<dbReference type="EMBL" id="AODQ01000059">
    <property type="protein sequence ID" value="EMR02418.1"/>
    <property type="molecule type" value="Genomic_DNA"/>
</dbReference>
<dbReference type="InterPro" id="IPR007454">
    <property type="entry name" value="UPF0250_YbeD-like"/>
</dbReference>